<name>A0A1L7XN36_9HELO</name>
<evidence type="ECO:0000256" key="1">
    <source>
        <dbReference type="ARBA" id="ARBA00001971"/>
    </source>
</evidence>
<dbReference type="PROSITE" id="PS00086">
    <property type="entry name" value="CYTOCHROME_P450"/>
    <property type="match status" value="1"/>
</dbReference>
<keyword evidence="8" id="KW-1185">Reference proteome</keyword>
<dbReference type="InterPro" id="IPR036396">
    <property type="entry name" value="Cyt_P450_sf"/>
</dbReference>
<dbReference type="GO" id="GO:0005506">
    <property type="term" value="F:iron ion binding"/>
    <property type="evidence" value="ECO:0007669"/>
    <property type="project" value="InterPro"/>
</dbReference>
<keyword evidence="4 5" id="KW-0349">Heme</keyword>
<dbReference type="InterPro" id="IPR001128">
    <property type="entry name" value="Cyt_P450"/>
</dbReference>
<comment type="similarity">
    <text evidence="5">Belongs to the cytochrome P450 family.</text>
</comment>
<dbReference type="CDD" id="cd11062">
    <property type="entry name" value="CYP58-like"/>
    <property type="match status" value="1"/>
</dbReference>
<dbReference type="GO" id="GO:0020037">
    <property type="term" value="F:heme binding"/>
    <property type="evidence" value="ECO:0007669"/>
    <property type="project" value="InterPro"/>
</dbReference>
<evidence type="ECO:0000256" key="2">
    <source>
        <dbReference type="ARBA" id="ARBA00022723"/>
    </source>
</evidence>
<keyword evidence="3 4" id="KW-0408">Iron</keyword>
<keyword evidence="6" id="KW-0732">Signal</keyword>
<dbReference type="AlphaFoldDB" id="A0A1L7XN36"/>
<dbReference type="PANTHER" id="PTHR24305:SF152">
    <property type="entry name" value="P450, PUTATIVE (EUROFUNG)-RELATED"/>
    <property type="match status" value="1"/>
</dbReference>
<evidence type="ECO:0000256" key="4">
    <source>
        <dbReference type="PIRSR" id="PIRSR602401-1"/>
    </source>
</evidence>
<reference evidence="7 8" key="1">
    <citation type="submission" date="2016-03" db="EMBL/GenBank/DDBJ databases">
        <authorList>
            <person name="Ploux O."/>
        </authorList>
    </citation>
    <scope>NUCLEOTIDE SEQUENCE [LARGE SCALE GENOMIC DNA]</scope>
    <source>
        <strain evidence="7 8">UAMH 11012</strain>
    </source>
</reference>
<dbReference type="SUPFAM" id="SSF48264">
    <property type="entry name" value="Cytochrome P450"/>
    <property type="match status" value="1"/>
</dbReference>
<keyword evidence="5" id="KW-0503">Monooxygenase</keyword>
<protein>
    <submittedName>
        <fullName evidence="7">Related to cytochrome P450</fullName>
    </submittedName>
</protein>
<feature type="signal peptide" evidence="6">
    <location>
        <begin position="1"/>
        <end position="19"/>
    </location>
</feature>
<evidence type="ECO:0000256" key="6">
    <source>
        <dbReference type="SAM" id="SignalP"/>
    </source>
</evidence>
<dbReference type="Gene3D" id="1.10.630.10">
    <property type="entry name" value="Cytochrome P450"/>
    <property type="match status" value="1"/>
</dbReference>
<evidence type="ECO:0000313" key="8">
    <source>
        <dbReference type="Proteomes" id="UP000184330"/>
    </source>
</evidence>
<evidence type="ECO:0000256" key="5">
    <source>
        <dbReference type="RuleBase" id="RU000461"/>
    </source>
</evidence>
<dbReference type="PRINTS" id="PR00385">
    <property type="entry name" value="P450"/>
</dbReference>
<dbReference type="GO" id="GO:0016705">
    <property type="term" value="F:oxidoreductase activity, acting on paired donors, with incorporation or reduction of molecular oxygen"/>
    <property type="evidence" value="ECO:0007669"/>
    <property type="project" value="InterPro"/>
</dbReference>
<dbReference type="OrthoDB" id="3945418at2759"/>
<sequence length="498" mass="56142">MAWGYSYLLLAALVSLVSLAIKRVFFDPLSKIPGPKVAAITHLYKTYYNVTGGSKFYLQVERLHQKYGPVIRIAPDEIHLSDPENYDKIYRAGSKYSKSPTFYTAFGYGTAAFSTPSNELHRVRRAALNPLFSRKRVLDLEDVVQSKVSKLDQRLSKAASNGEEVDLHHGLRAISVDTITDYGFGRCYNLLDRDDFGTQFFDTMRELGPAVWFFQQWPFLQSLALNIPPWLAKKLSKNLGSFMQLQDECRENIVAIKSTLDAGVKDESRTTIFHQLLDPNATEGHVVPSVDNMRDESFVILSAATDTTGNAMTIAMYEVVANPAVYAKLAAELNAAFPDPSVTLSFITLEKLPYLSAVVKEGLRLSYGVIGRLPRVVNEPGVSFNGFDIPPGTNIGMSSYMMHRDPDHFPNPDSFDPERWIEPIAARKLDKYLVPFSKGQRQCIGMPLAYCEIYVTLGTLFRRYQTLKAMPLSEEDLQFEDYFAPYRPVLAKKFRVKV</sequence>
<dbReference type="STRING" id="576137.A0A1L7XN36"/>
<evidence type="ECO:0000256" key="3">
    <source>
        <dbReference type="ARBA" id="ARBA00023004"/>
    </source>
</evidence>
<keyword evidence="5" id="KW-0560">Oxidoreductase</keyword>
<dbReference type="GO" id="GO:0004497">
    <property type="term" value="F:monooxygenase activity"/>
    <property type="evidence" value="ECO:0007669"/>
    <property type="project" value="UniProtKB-KW"/>
</dbReference>
<gene>
    <name evidence="7" type="ORF">PAC_16344</name>
</gene>
<organism evidence="7 8">
    <name type="scientific">Phialocephala subalpina</name>
    <dbReference type="NCBI Taxonomy" id="576137"/>
    <lineage>
        <taxon>Eukaryota</taxon>
        <taxon>Fungi</taxon>
        <taxon>Dikarya</taxon>
        <taxon>Ascomycota</taxon>
        <taxon>Pezizomycotina</taxon>
        <taxon>Leotiomycetes</taxon>
        <taxon>Helotiales</taxon>
        <taxon>Mollisiaceae</taxon>
        <taxon>Phialocephala</taxon>
        <taxon>Phialocephala fortinii species complex</taxon>
    </lineage>
</organism>
<accession>A0A1L7XN36</accession>
<feature type="chain" id="PRO_5013109399" evidence="6">
    <location>
        <begin position="20"/>
        <end position="498"/>
    </location>
</feature>
<evidence type="ECO:0000313" key="7">
    <source>
        <dbReference type="EMBL" id="CZR66443.1"/>
    </source>
</evidence>
<proteinExistence type="inferred from homology"/>
<dbReference type="PRINTS" id="PR00463">
    <property type="entry name" value="EP450I"/>
</dbReference>
<dbReference type="PANTHER" id="PTHR24305">
    <property type="entry name" value="CYTOCHROME P450"/>
    <property type="match status" value="1"/>
</dbReference>
<dbReference type="InterPro" id="IPR002401">
    <property type="entry name" value="Cyt_P450_E_grp-I"/>
</dbReference>
<dbReference type="InterPro" id="IPR050121">
    <property type="entry name" value="Cytochrome_P450_monoxygenase"/>
</dbReference>
<dbReference type="Pfam" id="PF00067">
    <property type="entry name" value="p450"/>
    <property type="match status" value="1"/>
</dbReference>
<dbReference type="InterPro" id="IPR017972">
    <property type="entry name" value="Cyt_P450_CS"/>
</dbReference>
<dbReference type="EMBL" id="FJOG01000037">
    <property type="protein sequence ID" value="CZR66443.1"/>
    <property type="molecule type" value="Genomic_DNA"/>
</dbReference>
<comment type="cofactor">
    <cofactor evidence="1 4">
        <name>heme</name>
        <dbReference type="ChEBI" id="CHEBI:30413"/>
    </cofactor>
</comment>
<keyword evidence="2 4" id="KW-0479">Metal-binding</keyword>
<feature type="binding site" description="axial binding residue" evidence="4">
    <location>
        <position position="443"/>
    </location>
    <ligand>
        <name>heme</name>
        <dbReference type="ChEBI" id="CHEBI:30413"/>
    </ligand>
    <ligandPart>
        <name>Fe</name>
        <dbReference type="ChEBI" id="CHEBI:18248"/>
    </ligandPart>
</feature>
<dbReference type="Proteomes" id="UP000184330">
    <property type="component" value="Unassembled WGS sequence"/>
</dbReference>